<dbReference type="OrthoDB" id="8300214at2759"/>
<evidence type="ECO:0000313" key="5">
    <source>
        <dbReference type="Proteomes" id="UP000092154"/>
    </source>
</evidence>
<accession>A0A1B7N471</accession>
<dbReference type="InParanoid" id="A0A1B7N471"/>
<keyword evidence="2" id="KW-0472">Membrane</keyword>
<dbReference type="AlphaFoldDB" id="A0A1B7N471"/>
<sequence>MASYSPLRMHDQEYQPEDSGEEAILLPSKGFISEPPKADPASKWTTRATLGLSVLVVACACALYVTSASISRPRNVYGLRQPDQHPGLEFSHELGRKGPMMYFPGAIVRVNKASPDQVYTSSSHVILSDDDSMFFQWHLHKSKFTSCYIDSVVPTPEDGYAANKTYTSSGSLTQIQIWNVTTPTKSMKSLSWNSRPQRIALMGTVAFLPEKEKIEQLELEDGWQSLMPTRFSCGEKATVSIEVTCEGCRLEFEQLFSDPPLAFDLMEIG</sequence>
<evidence type="ECO:0000313" key="4">
    <source>
        <dbReference type="EMBL" id="OAX39639.1"/>
    </source>
</evidence>
<evidence type="ECO:0000256" key="1">
    <source>
        <dbReference type="SAM" id="MobiDB-lite"/>
    </source>
</evidence>
<evidence type="ECO:0000259" key="3">
    <source>
        <dbReference type="Pfam" id="PF09792"/>
    </source>
</evidence>
<reference evidence="4 5" key="1">
    <citation type="submission" date="2016-06" db="EMBL/GenBank/DDBJ databases">
        <title>Comparative genomics of the ectomycorrhizal sister species Rhizopogon vinicolor and Rhizopogon vesiculosus (Basidiomycota: Boletales) reveals a divergence of the mating type B locus.</title>
        <authorList>
            <consortium name="DOE Joint Genome Institute"/>
            <person name="Mujic A.B."/>
            <person name="Kuo A."/>
            <person name="Tritt A."/>
            <person name="Lipzen A."/>
            <person name="Chen C."/>
            <person name="Johnson J."/>
            <person name="Sharma A."/>
            <person name="Barry K."/>
            <person name="Grigoriev I.V."/>
            <person name="Spatafora J.W."/>
        </authorList>
    </citation>
    <scope>NUCLEOTIDE SEQUENCE [LARGE SCALE GENOMIC DNA]</scope>
    <source>
        <strain evidence="4 5">AM-OR11-026</strain>
    </source>
</reference>
<protein>
    <recommendedName>
        <fullName evidence="3">Ubiquitin 3 binding protein But2 C-terminal domain-containing protein</fullName>
    </recommendedName>
</protein>
<dbReference type="EMBL" id="KV448242">
    <property type="protein sequence ID" value="OAX39639.1"/>
    <property type="molecule type" value="Genomic_DNA"/>
</dbReference>
<proteinExistence type="predicted"/>
<keyword evidence="2" id="KW-1133">Transmembrane helix</keyword>
<feature type="region of interest" description="Disordered" evidence="1">
    <location>
        <begin position="1"/>
        <end position="20"/>
    </location>
</feature>
<keyword evidence="5" id="KW-1185">Reference proteome</keyword>
<gene>
    <name evidence="4" type="ORF">K503DRAFT_739059</name>
</gene>
<keyword evidence="2" id="KW-0812">Transmembrane</keyword>
<dbReference type="Proteomes" id="UP000092154">
    <property type="component" value="Unassembled WGS sequence"/>
</dbReference>
<feature type="transmembrane region" description="Helical" evidence="2">
    <location>
        <begin position="44"/>
        <end position="65"/>
    </location>
</feature>
<dbReference type="Pfam" id="PF09792">
    <property type="entry name" value="But2"/>
    <property type="match status" value="1"/>
</dbReference>
<evidence type="ECO:0000256" key="2">
    <source>
        <dbReference type="SAM" id="Phobius"/>
    </source>
</evidence>
<name>A0A1B7N471_9AGAM</name>
<dbReference type="InterPro" id="IPR018620">
    <property type="entry name" value="Ubiquitin3-bd_protein_But2_C"/>
</dbReference>
<feature type="domain" description="Ubiquitin 3 binding protein But2 C-terminal" evidence="3">
    <location>
        <begin position="103"/>
        <end position="209"/>
    </location>
</feature>
<organism evidence="4 5">
    <name type="scientific">Rhizopogon vinicolor AM-OR11-026</name>
    <dbReference type="NCBI Taxonomy" id="1314800"/>
    <lineage>
        <taxon>Eukaryota</taxon>
        <taxon>Fungi</taxon>
        <taxon>Dikarya</taxon>
        <taxon>Basidiomycota</taxon>
        <taxon>Agaricomycotina</taxon>
        <taxon>Agaricomycetes</taxon>
        <taxon>Agaricomycetidae</taxon>
        <taxon>Boletales</taxon>
        <taxon>Suillineae</taxon>
        <taxon>Rhizopogonaceae</taxon>
        <taxon>Rhizopogon</taxon>
    </lineage>
</organism>